<evidence type="ECO:0000313" key="11">
    <source>
        <dbReference type="EMBL" id="CAA2628077.1"/>
    </source>
</evidence>
<dbReference type="GO" id="GO:0005634">
    <property type="term" value="C:nucleus"/>
    <property type="evidence" value="ECO:0007669"/>
    <property type="project" value="UniProtKB-SubCell"/>
</dbReference>
<keyword evidence="4" id="KW-0862">Zinc</keyword>
<dbReference type="PANTHER" id="PTHR21736">
    <property type="entry name" value="VERNALIZATION-INSENSITIVE PROTEIN 3"/>
    <property type="match status" value="1"/>
</dbReference>
<feature type="compositionally biased region" description="Basic and acidic residues" evidence="8">
    <location>
        <begin position="354"/>
        <end position="368"/>
    </location>
</feature>
<feature type="coiled-coil region" evidence="7">
    <location>
        <begin position="1309"/>
        <end position="1405"/>
    </location>
</feature>
<dbReference type="EMBL" id="LR743597">
    <property type="protein sequence ID" value="CAA2628077.1"/>
    <property type="molecule type" value="Genomic_DNA"/>
</dbReference>
<accession>A0A7I8JD82</accession>
<name>A0A7I8JD82_SPIIN</name>
<dbReference type="InterPro" id="IPR032535">
    <property type="entry name" value="Oberon_CC"/>
</dbReference>
<evidence type="ECO:0000256" key="3">
    <source>
        <dbReference type="ARBA" id="ARBA00022771"/>
    </source>
</evidence>
<feature type="domain" description="Oberon coiled-coil region" evidence="10">
    <location>
        <begin position="1293"/>
        <end position="1396"/>
    </location>
</feature>
<evidence type="ECO:0000256" key="6">
    <source>
        <dbReference type="ARBA" id="ARBA00023242"/>
    </source>
</evidence>
<dbReference type="PANTHER" id="PTHR21736:SF20">
    <property type="entry name" value="PROTEIN OBERON 4"/>
    <property type="match status" value="1"/>
</dbReference>
<feature type="region of interest" description="Disordered" evidence="8">
    <location>
        <begin position="695"/>
        <end position="822"/>
    </location>
</feature>
<feature type="region of interest" description="Disordered" evidence="8">
    <location>
        <begin position="157"/>
        <end position="619"/>
    </location>
</feature>
<dbReference type="EMBL" id="CACRZD030000010">
    <property type="protein sequence ID" value="CAA6667332.1"/>
    <property type="molecule type" value="Genomic_DNA"/>
</dbReference>
<keyword evidence="3" id="KW-0863">Zinc-finger</keyword>
<proteinExistence type="predicted"/>
<evidence type="ECO:0000259" key="9">
    <source>
        <dbReference type="Pfam" id="PF07227"/>
    </source>
</evidence>
<keyword evidence="2" id="KW-0479">Metal-binding</keyword>
<evidence type="ECO:0000256" key="1">
    <source>
        <dbReference type="ARBA" id="ARBA00004123"/>
    </source>
</evidence>
<dbReference type="InterPro" id="IPR032881">
    <property type="entry name" value="Oberon-like_PHD"/>
</dbReference>
<organism evidence="11">
    <name type="scientific">Spirodela intermedia</name>
    <name type="common">Intermediate duckweed</name>
    <dbReference type="NCBI Taxonomy" id="51605"/>
    <lineage>
        <taxon>Eukaryota</taxon>
        <taxon>Viridiplantae</taxon>
        <taxon>Streptophyta</taxon>
        <taxon>Embryophyta</taxon>
        <taxon>Tracheophyta</taxon>
        <taxon>Spermatophyta</taxon>
        <taxon>Magnoliopsida</taxon>
        <taxon>Liliopsida</taxon>
        <taxon>Araceae</taxon>
        <taxon>Lemnoideae</taxon>
        <taxon>Spirodela</taxon>
    </lineage>
</organism>
<feature type="compositionally biased region" description="Acidic residues" evidence="8">
    <location>
        <begin position="501"/>
        <end position="512"/>
    </location>
</feature>
<sequence length="1408" mass="153940">MRRIYLIGPLIGWLTRGAEGRERKSEPSPAHNVIIIWGNVRLPAHARSSPSASSFSLGRSLVGALDLIAGGRRRRGRRWRLDGRYLWFRPCCSSVCCWIAGSWPPPADPGGVGLRRRGVILLWRGLVGGEGFCLVWELDEAAEIVWGWDGRGRRGGEGGVEGLGEAGSGRRPPVPRRRFYPKIEFGGVGRKGSSSSSCDRTPEIDREPPLRSSSSSRKRFDYEPEAFDRRKAGGDGDRYRDGGDRSVQSSSPRVSYFGDRIHRADSFSNSSRRDYPKGFRSERDKPRREESTNSPWRRSSCGKDASSDDGKSVATSAGTASGRGHRMASEDTGKTNSKSSSSGEQLKSVQGSRKPREARKEASNSSEREEGELEPDVEPPLPETLQDAGQISTSADTRKTESGSKVRRELERKSSGDVNAMDCLEEDVTQMKDDDLGAGLDSFNGTDGLPAHGNAPVGQPDGKNDEPNEKELGKGGTSQSALEMEKLVPAESEDRGSIPLEGEEEGSIEDPSSEEKQGGLSLPEEELEKTKLAESCGEEKDVPPPEETLEEAGTTEMCCEEKGVPPPEEKLEKKDKPDMCTEEKDVSPPHGKSEKKEKMRNNAEEEDAPPEKKLDEKEEAERCIDVVLESETEQKEDRWIDSEVRREEVKGVSPEVAAEAPLGLFDAISVAVEGNNSAGKTLKFMVEKSDLDKGKGLAISTSNDENYVDKDDAMEGPSSRGFDLFSPTNTSRLEKGNSGVVIGKRRESDPDLEQLDLSLGLPGASSGHSFRDPQPGPRSPRNSQGQNPRGFLPVHPPATRSLPSSLPANSDGFTASQSSFSGSQGIFHNPSCSLTQNSKENFENSVGSHPLFKPVDQLSNGGIWQGNPSNESRPKGFAVPLYQRSEANEKSARHHTSLLANGRQDIKPDDYNSCSIKKEIKRERSSGNLIRSKQQEAERIIPNGSGVIDRVLSKIVSEPAEVVGRMLQEMTEQSIAYLKESIAAMVTNQENHSHISPLLETLRKRSDLSLESLSKVNPTLLEILVSLKTGLPGFVRRGKSIPPSDLAEIFLNMRCRNMACRSLLPVDDCDCKVCSQRNGFCSACMCLVCGEFDLASNTCSWVGCDVCLHWCHTDCALRHSYIRNGRSAAEGGQGGGRCKMFGFVKEVFKNFAKAWEPEVLAKELEYIRKIFSSSEDPRGVRLHAIADQQLIKLEKKADCGEVVHHVLAFLYETESTSGIGGGGGGGGGGSVPLTFPQQESLGRKTELPDGSVASSREALPLPAVRSPSLSERNSGGGAVRSLGNDRAGSQPSAASLGKHPAADELDGVVRFKQAEAEMYQARADDARREAEGLKRIAAAKIGKIEEEFSGRLVRLRLAEAEERRRQKLQDLQSLERAHQDFLNMKTRMEADVRELLWKMEAAQRDLGR</sequence>
<feature type="region of interest" description="Disordered" evidence="8">
    <location>
        <begin position="1242"/>
        <end position="1301"/>
    </location>
</feature>
<evidence type="ECO:0000256" key="8">
    <source>
        <dbReference type="SAM" id="MobiDB-lite"/>
    </source>
</evidence>
<evidence type="ECO:0000256" key="2">
    <source>
        <dbReference type="ARBA" id="ARBA00022723"/>
    </source>
</evidence>
<feature type="compositionally biased region" description="Basic and acidic residues" evidence="8">
    <location>
        <begin position="200"/>
        <end position="209"/>
    </location>
</feature>
<dbReference type="InterPro" id="IPR004082">
    <property type="entry name" value="OBERON"/>
</dbReference>
<feature type="compositionally biased region" description="Basic and acidic residues" evidence="8">
    <location>
        <begin position="462"/>
        <end position="473"/>
    </location>
</feature>
<dbReference type="CDD" id="cd15612">
    <property type="entry name" value="PHD_OBE1_like"/>
    <property type="match status" value="1"/>
</dbReference>
<feature type="compositionally biased region" description="Basic and acidic residues" evidence="8">
    <location>
        <begin position="259"/>
        <end position="291"/>
    </location>
</feature>
<comment type="subcellular location">
    <subcellularLocation>
        <location evidence="1">Nucleus</location>
    </subcellularLocation>
</comment>
<dbReference type="GO" id="GO:0010078">
    <property type="term" value="P:maintenance of root meristem identity"/>
    <property type="evidence" value="ECO:0007669"/>
    <property type="project" value="TreeGrafter"/>
</dbReference>
<dbReference type="InterPro" id="IPR047578">
    <property type="entry name" value="OBE1-like_PHD"/>
</dbReference>
<dbReference type="Pfam" id="PF07227">
    <property type="entry name" value="PHD_Oberon"/>
    <property type="match status" value="1"/>
</dbReference>
<evidence type="ECO:0000313" key="12">
    <source>
        <dbReference type="Proteomes" id="UP001189122"/>
    </source>
</evidence>
<feature type="compositionally biased region" description="Basic and acidic residues" evidence="8">
    <location>
        <begin position="396"/>
        <end position="415"/>
    </location>
</feature>
<dbReference type="PRINTS" id="PR01544">
    <property type="entry name" value="ARATH130DUF"/>
</dbReference>
<reference evidence="11 12" key="1">
    <citation type="submission" date="2019-12" db="EMBL/GenBank/DDBJ databases">
        <authorList>
            <person name="Scholz U."/>
            <person name="Mascher M."/>
            <person name="Fiebig A."/>
        </authorList>
    </citation>
    <scope>NUCLEOTIDE SEQUENCE</scope>
</reference>
<dbReference type="GO" id="GO:0010071">
    <property type="term" value="P:root meristem specification"/>
    <property type="evidence" value="ECO:0007669"/>
    <property type="project" value="TreeGrafter"/>
</dbReference>
<protein>
    <submittedName>
        <fullName evidence="11">Uncharacterized protein</fullName>
    </submittedName>
</protein>
<evidence type="ECO:0000256" key="5">
    <source>
        <dbReference type="ARBA" id="ARBA00023054"/>
    </source>
</evidence>
<feature type="domain" description="Oberon-like PHD finger" evidence="9">
    <location>
        <begin position="1055"/>
        <end position="1168"/>
    </location>
</feature>
<keyword evidence="12" id="KW-1185">Reference proteome</keyword>
<gene>
    <name evidence="11" type="ORF">SI7747_10013725</name>
</gene>
<feature type="compositionally biased region" description="Gly residues" evidence="8">
    <location>
        <begin position="157"/>
        <end position="167"/>
    </location>
</feature>
<evidence type="ECO:0000256" key="4">
    <source>
        <dbReference type="ARBA" id="ARBA00022833"/>
    </source>
</evidence>
<feature type="compositionally biased region" description="Basic and acidic residues" evidence="8">
    <location>
        <begin position="483"/>
        <end position="496"/>
    </location>
</feature>
<dbReference type="GO" id="GO:0008270">
    <property type="term" value="F:zinc ion binding"/>
    <property type="evidence" value="ECO:0007669"/>
    <property type="project" value="UniProtKB-KW"/>
</dbReference>
<dbReference type="Pfam" id="PF16312">
    <property type="entry name" value="Oberon_cc"/>
    <property type="match status" value="1"/>
</dbReference>
<dbReference type="GO" id="GO:0010492">
    <property type="term" value="P:maintenance of shoot apical meristem identity"/>
    <property type="evidence" value="ECO:0007669"/>
    <property type="project" value="TreeGrafter"/>
</dbReference>
<evidence type="ECO:0000256" key="7">
    <source>
        <dbReference type="SAM" id="Coils"/>
    </source>
</evidence>
<feature type="compositionally biased region" description="Basic and acidic residues" evidence="8">
    <location>
        <begin position="559"/>
        <end position="619"/>
    </location>
</feature>
<keyword evidence="5 7" id="KW-0175">Coiled coil</keyword>
<feature type="compositionally biased region" description="Basic and acidic residues" evidence="8">
    <location>
        <begin position="528"/>
        <end position="543"/>
    </location>
</feature>
<dbReference type="Proteomes" id="UP001189122">
    <property type="component" value="Unassembled WGS sequence"/>
</dbReference>
<feature type="compositionally biased region" description="Basic and acidic residues" evidence="8">
    <location>
        <begin position="218"/>
        <end position="244"/>
    </location>
</feature>
<feature type="compositionally biased region" description="Polar residues" evidence="8">
    <location>
        <begin position="801"/>
        <end position="815"/>
    </location>
</feature>
<dbReference type="GO" id="GO:0010468">
    <property type="term" value="P:regulation of gene expression"/>
    <property type="evidence" value="ECO:0007669"/>
    <property type="project" value="TreeGrafter"/>
</dbReference>
<evidence type="ECO:0000259" key="10">
    <source>
        <dbReference type="Pfam" id="PF16312"/>
    </source>
</evidence>
<keyword evidence="6" id="KW-0539">Nucleus</keyword>